<keyword evidence="9 12" id="KW-0460">Magnesium</keyword>
<reference evidence="14 15" key="1">
    <citation type="submission" date="2016-10" db="EMBL/GenBank/DDBJ databases">
        <authorList>
            <person name="de Groot N.N."/>
        </authorList>
    </citation>
    <scope>NUCLEOTIDE SEQUENCE [LARGE SCALE GENOMIC DNA]</scope>
    <source>
        <strain evidence="14 15">DSM 6059</strain>
    </source>
</reference>
<evidence type="ECO:0000256" key="7">
    <source>
        <dbReference type="ARBA" id="ARBA00022688"/>
    </source>
</evidence>
<dbReference type="FunFam" id="1.10.357.140:FF:000002">
    <property type="entry name" value="4-hydroxybenzoate octaprenyltransferase"/>
    <property type="match status" value="1"/>
</dbReference>
<evidence type="ECO:0000256" key="6">
    <source>
        <dbReference type="ARBA" id="ARBA00022679"/>
    </source>
</evidence>
<comment type="subcellular location">
    <subcellularLocation>
        <location evidence="12">Cell inner membrane</location>
        <topology evidence="12">Multi-pass membrane protein</topology>
    </subcellularLocation>
    <subcellularLocation>
        <location evidence="2">Membrane</location>
        <topology evidence="2">Multi-pass membrane protein</topology>
    </subcellularLocation>
</comment>
<dbReference type="FunFam" id="1.20.120.1780:FF:000001">
    <property type="entry name" value="4-hydroxybenzoate octaprenyltransferase"/>
    <property type="match status" value="1"/>
</dbReference>
<feature type="transmembrane region" description="Helical" evidence="12">
    <location>
        <begin position="155"/>
        <end position="174"/>
    </location>
</feature>
<keyword evidence="10 12" id="KW-1133">Transmembrane helix</keyword>
<dbReference type="PANTHER" id="PTHR11048:SF28">
    <property type="entry name" value="4-HYDROXYBENZOATE POLYPRENYLTRANSFERASE, MITOCHONDRIAL"/>
    <property type="match status" value="1"/>
</dbReference>
<evidence type="ECO:0000256" key="12">
    <source>
        <dbReference type="HAMAP-Rule" id="MF_01635"/>
    </source>
</evidence>
<dbReference type="GO" id="GO:0008412">
    <property type="term" value="F:4-hydroxybenzoate polyprenyltransferase activity"/>
    <property type="evidence" value="ECO:0007669"/>
    <property type="project" value="UniProtKB-UniRule"/>
</dbReference>
<feature type="transmembrane region" description="Helical" evidence="12">
    <location>
        <begin position="30"/>
        <end position="54"/>
    </location>
</feature>
<dbReference type="InterPro" id="IPR044878">
    <property type="entry name" value="UbiA_sf"/>
</dbReference>
<feature type="transmembrane region" description="Helical" evidence="12">
    <location>
        <begin position="221"/>
        <end position="241"/>
    </location>
</feature>
<protein>
    <recommendedName>
        <fullName evidence="12 13">4-hydroxybenzoate octaprenyltransferase</fullName>
        <ecNumber evidence="12 13">2.5.1.39</ecNumber>
    </recommendedName>
    <alternativeName>
        <fullName evidence="12">4-HB polyprenyltransferase</fullName>
    </alternativeName>
</protein>
<feature type="transmembrane region" description="Helical" evidence="12">
    <location>
        <begin position="128"/>
        <end position="149"/>
    </location>
</feature>
<keyword evidence="8 12" id="KW-0812">Transmembrane</keyword>
<evidence type="ECO:0000256" key="13">
    <source>
        <dbReference type="NCBIfam" id="TIGR01474"/>
    </source>
</evidence>
<keyword evidence="7 12" id="KW-0831">Ubiquinone biosynthesis</keyword>
<proteinExistence type="inferred from homology"/>
<dbReference type="UniPathway" id="UPA00232"/>
<keyword evidence="11 12" id="KW-0472">Membrane</keyword>
<keyword evidence="6 12" id="KW-0808">Transferase</keyword>
<evidence type="ECO:0000256" key="3">
    <source>
        <dbReference type="ARBA" id="ARBA00005985"/>
    </source>
</evidence>
<evidence type="ECO:0000256" key="9">
    <source>
        <dbReference type="ARBA" id="ARBA00022842"/>
    </source>
</evidence>
<comment type="cofactor">
    <cofactor evidence="1 12">
        <name>Mg(2+)</name>
        <dbReference type="ChEBI" id="CHEBI:18420"/>
    </cofactor>
</comment>
<evidence type="ECO:0000313" key="15">
    <source>
        <dbReference type="Proteomes" id="UP000198862"/>
    </source>
</evidence>
<dbReference type="EC" id="2.5.1.39" evidence="12 13"/>
<evidence type="ECO:0000256" key="8">
    <source>
        <dbReference type="ARBA" id="ARBA00022692"/>
    </source>
</evidence>
<dbReference type="Pfam" id="PF01040">
    <property type="entry name" value="UbiA"/>
    <property type="match status" value="1"/>
</dbReference>
<feature type="transmembrane region" description="Helical" evidence="12">
    <location>
        <begin position="75"/>
        <end position="97"/>
    </location>
</feature>
<dbReference type="EMBL" id="FOLO01000001">
    <property type="protein sequence ID" value="SFB78821.1"/>
    <property type="molecule type" value="Genomic_DNA"/>
</dbReference>
<evidence type="ECO:0000256" key="5">
    <source>
        <dbReference type="ARBA" id="ARBA00022519"/>
    </source>
</evidence>
<evidence type="ECO:0000256" key="1">
    <source>
        <dbReference type="ARBA" id="ARBA00001946"/>
    </source>
</evidence>
<dbReference type="STRING" id="1123010.SAMN02745724_00078"/>
<keyword evidence="4 12" id="KW-1003">Cell membrane</keyword>
<dbReference type="GO" id="GO:0006744">
    <property type="term" value="P:ubiquinone biosynthetic process"/>
    <property type="evidence" value="ECO:0007669"/>
    <property type="project" value="UniProtKB-UniRule"/>
</dbReference>
<evidence type="ECO:0000256" key="11">
    <source>
        <dbReference type="ARBA" id="ARBA00023136"/>
    </source>
</evidence>
<comment type="similarity">
    <text evidence="3 12">Belongs to the UbiA prenyltransferase family.</text>
</comment>
<evidence type="ECO:0000256" key="10">
    <source>
        <dbReference type="ARBA" id="ARBA00022989"/>
    </source>
</evidence>
<dbReference type="GO" id="GO:0005886">
    <property type="term" value="C:plasma membrane"/>
    <property type="evidence" value="ECO:0007669"/>
    <property type="project" value="UniProtKB-SubCell"/>
</dbReference>
<dbReference type="HAMAP" id="MF_01635">
    <property type="entry name" value="UbiA"/>
    <property type="match status" value="1"/>
</dbReference>
<feature type="transmembrane region" description="Helical" evidence="12">
    <location>
        <begin position="194"/>
        <end position="215"/>
    </location>
</feature>
<name>A0A1I1DVB5_9GAMM</name>
<dbReference type="InterPro" id="IPR039653">
    <property type="entry name" value="Prenyltransferase"/>
</dbReference>
<dbReference type="Proteomes" id="UP000198862">
    <property type="component" value="Unassembled WGS sequence"/>
</dbReference>
<organism evidence="14 15">
    <name type="scientific">Pseudoalteromonas denitrificans DSM 6059</name>
    <dbReference type="NCBI Taxonomy" id="1123010"/>
    <lineage>
        <taxon>Bacteria</taxon>
        <taxon>Pseudomonadati</taxon>
        <taxon>Pseudomonadota</taxon>
        <taxon>Gammaproteobacteria</taxon>
        <taxon>Alteromonadales</taxon>
        <taxon>Pseudoalteromonadaceae</taxon>
        <taxon>Pseudoalteromonas</taxon>
    </lineage>
</organism>
<dbReference type="InterPro" id="IPR000537">
    <property type="entry name" value="UbiA_prenyltransferase"/>
</dbReference>
<evidence type="ECO:0000313" key="14">
    <source>
        <dbReference type="EMBL" id="SFB78821.1"/>
    </source>
</evidence>
<gene>
    <name evidence="12" type="primary">ubiA</name>
    <name evidence="14" type="ORF">SAMN02745724_00078</name>
</gene>
<dbReference type="Gene3D" id="1.20.120.1780">
    <property type="entry name" value="UbiA prenyltransferase"/>
    <property type="match status" value="1"/>
</dbReference>
<comment type="function">
    <text evidence="12">Catalyzes the prenylation of para-hydroxybenzoate (PHB) with an all-trans polyprenyl group. Mediates the second step in the final reaction sequence of ubiquinone-8 (UQ-8) biosynthesis, which is the condensation of the polyisoprenoid side chain with PHB, generating the first membrane-bound Q intermediate 3-octaprenyl-4-hydroxybenzoate.</text>
</comment>
<accession>A0A1I1DVB5</accession>
<evidence type="ECO:0000256" key="4">
    <source>
        <dbReference type="ARBA" id="ARBA00022475"/>
    </source>
</evidence>
<keyword evidence="5 12" id="KW-0997">Cell inner membrane</keyword>
<keyword evidence="15" id="KW-1185">Reference proteome</keyword>
<dbReference type="InterPro" id="IPR006370">
    <property type="entry name" value="HB_polyprenyltransferase-like"/>
</dbReference>
<evidence type="ECO:0000256" key="2">
    <source>
        <dbReference type="ARBA" id="ARBA00004141"/>
    </source>
</evidence>
<dbReference type="AlphaFoldDB" id="A0A1I1DVB5"/>
<comment type="catalytic activity">
    <reaction evidence="12">
        <text>all-trans-octaprenyl diphosphate + 4-hydroxybenzoate = 4-hydroxy-3-(all-trans-octaprenyl)benzoate + diphosphate</text>
        <dbReference type="Rhea" id="RHEA:27782"/>
        <dbReference type="ChEBI" id="CHEBI:1617"/>
        <dbReference type="ChEBI" id="CHEBI:17879"/>
        <dbReference type="ChEBI" id="CHEBI:33019"/>
        <dbReference type="ChEBI" id="CHEBI:57711"/>
        <dbReference type="EC" id="2.5.1.39"/>
    </reaction>
</comment>
<dbReference type="PANTHER" id="PTHR11048">
    <property type="entry name" value="PRENYLTRANSFERASES"/>
    <property type="match status" value="1"/>
</dbReference>
<feature type="transmembrane region" description="Helical" evidence="12">
    <location>
        <begin position="7"/>
        <end position="24"/>
    </location>
</feature>
<dbReference type="NCBIfam" id="TIGR01474">
    <property type="entry name" value="ubiA_proteo"/>
    <property type="match status" value="1"/>
</dbReference>
<comment type="pathway">
    <text evidence="12">Cofactor biosynthesis; ubiquinone biosynthesis.</text>
</comment>
<sequence>MRTDKPIGSLLLLWPTYWALWLASEGMPNWLHLVVFSIGVFVMRSAGCVINDYADRKVDGHVERTKMRPLASGKVTSAEAIQLFILLIVSAFLVVLLLSWQTVLLSFGGLVLAFCYPFMKRYTHLPQVVLGAAFSWAIPMAYMAVLGHIPSEAWILYIANLCWTMAYDTMYGMVDRDDDVKIGIKSTAILFGQFDKFIVGLLQLTTLVLLGFIAFEQKLSNLFYISLICSASLFIYQQYLIKDRVPALCFKAFLNNHNVGLFIFIGIAIAL</sequence>
<dbReference type="Gene3D" id="1.10.357.140">
    <property type="entry name" value="UbiA prenyltransferase"/>
    <property type="match status" value="1"/>
</dbReference>
<dbReference type="CDD" id="cd13959">
    <property type="entry name" value="PT_UbiA_COQ2"/>
    <property type="match status" value="1"/>
</dbReference>